<dbReference type="Proteomes" id="UP000027395">
    <property type="component" value="Chromosome"/>
</dbReference>
<dbReference type="EMBL" id="CM002803">
    <property type="protein sequence ID" value="KEI67328.1"/>
    <property type="molecule type" value="Genomic_DNA"/>
</dbReference>
<reference evidence="3 4" key="1">
    <citation type="journal article" date="2014" name="Appl. Environ. Microbiol.">
        <title>Elucidation of insertion elements encoded on plasmids and in vitro construction of shuttle vectors from the toxic cyanobacterium Planktothrix.</title>
        <authorList>
            <person name="Christiansen G."/>
            <person name="Goesmann A."/>
            <person name="Kurmayer R."/>
        </authorList>
    </citation>
    <scope>NUCLEOTIDE SEQUENCE [LARGE SCALE GENOMIC DNA]</scope>
    <source>
        <strain evidence="3 4">NIVA-CYA 126/8</strain>
    </source>
</reference>
<dbReference type="RefSeq" id="WP_052369549.1">
    <property type="nucleotide sequence ID" value="NZ_CM002803.1"/>
</dbReference>
<dbReference type="AlphaFoldDB" id="A0A073CI27"/>
<evidence type="ECO:0000256" key="1">
    <source>
        <dbReference type="SAM" id="Phobius"/>
    </source>
</evidence>
<feature type="domain" description="SLH" evidence="2">
    <location>
        <begin position="230"/>
        <end position="293"/>
    </location>
</feature>
<dbReference type="GeneID" id="77289110"/>
<evidence type="ECO:0000259" key="2">
    <source>
        <dbReference type="PROSITE" id="PS51272"/>
    </source>
</evidence>
<dbReference type="HOGENOM" id="CLU_067542_0_0_3"/>
<dbReference type="STRING" id="388467.A19Y_2410"/>
<feature type="domain" description="SLH" evidence="2">
    <location>
        <begin position="170"/>
        <end position="229"/>
    </location>
</feature>
<dbReference type="PROSITE" id="PS51272">
    <property type="entry name" value="SLH"/>
    <property type="match status" value="3"/>
</dbReference>
<feature type="transmembrane region" description="Helical" evidence="1">
    <location>
        <begin position="31"/>
        <end position="49"/>
    </location>
</feature>
<proteinExistence type="predicted"/>
<keyword evidence="4" id="KW-1185">Reference proteome</keyword>
<dbReference type="InterPro" id="IPR001119">
    <property type="entry name" value="SLH_dom"/>
</dbReference>
<dbReference type="PATRIC" id="fig|388467.6.peg.2358"/>
<dbReference type="eggNOG" id="COG5267">
    <property type="taxonomic scope" value="Bacteria"/>
</dbReference>
<keyword evidence="1" id="KW-0812">Transmembrane</keyword>
<evidence type="ECO:0000313" key="4">
    <source>
        <dbReference type="Proteomes" id="UP000027395"/>
    </source>
</evidence>
<evidence type="ECO:0000313" key="3">
    <source>
        <dbReference type="EMBL" id="KEI67328.1"/>
    </source>
</evidence>
<feature type="domain" description="SLH" evidence="2">
    <location>
        <begin position="295"/>
        <end position="359"/>
    </location>
</feature>
<dbReference type="Pfam" id="PF00395">
    <property type="entry name" value="SLH"/>
    <property type="match status" value="3"/>
</dbReference>
<sequence>MLYYSGINLATESMSQSYPPNPRSNLPLDEIIAIVVALATIGTILYWVLSQSNRKLVFNPNLTSPTTLIPSTNPGVAKIPKDSPPDGVSPLWETPTPAITTPISPTPQVKQPQSAILGLVFVTPAQKPIQPALKPQIIPGTQSQNKTSTKTACSVQPTTGNICTTPLPSAVVPSSTTTESYWATPFILYFANQNRAVQSDQKQFKPDEKITREQFATELQKAFNPQPKQPAIQFKDIPQNSANKSDLKSANQSGFLAGYPQDIFKPQQSIPRVQVLVALASGLGLKPATNSQETLKIFKDADQIPPWAIEGVAAATEAGLVVNYPDKNTLNPNQSATYGEVTSMIYQGLVYQKKAEPISSDYLVKPVQQK</sequence>
<organism evidence="3 4">
    <name type="scientific">Planktothrix agardhii (strain NIVA-CYA 126/8)</name>
    <dbReference type="NCBI Taxonomy" id="388467"/>
    <lineage>
        <taxon>Bacteria</taxon>
        <taxon>Bacillati</taxon>
        <taxon>Cyanobacteriota</taxon>
        <taxon>Cyanophyceae</taxon>
        <taxon>Oscillatoriophycideae</taxon>
        <taxon>Oscillatoriales</taxon>
        <taxon>Microcoleaceae</taxon>
        <taxon>Planktothrix</taxon>
    </lineage>
</organism>
<gene>
    <name evidence="3" type="ORF">A19Y_2410</name>
</gene>
<keyword evidence="1" id="KW-0472">Membrane</keyword>
<name>A0A073CI27_PLAA1</name>
<protein>
    <recommendedName>
        <fullName evidence="2">SLH domain-containing protein</fullName>
    </recommendedName>
</protein>
<keyword evidence="1" id="KW-1133">Transmembrane helix</keyword>
<accession>A0A073CI27</accession>